<dbReference type="HOGENOM" id="CLU_2467863_0_0_4"/>
<protein>
    <submittedName>
        <fullName evidence="1">Uncharacterized protein</fullName>
    </submittedName>
</protein>
<evidence type="ECO:0000313" key="2">
    <source>
        <dbReference type="Proteomes" id="UP000004956"/>
    </source>
</evidence>
<sequence>MVGILVVVVVFSTKAGRPHPEAAAGERWLRRVRREDLPSSDSSLRRAPGENIEPVSGGKRFLRAATLGRGIFAEALQNLTRGRVAKGR</sequence>
<dbReference type="EMBL" id="AFBQ01000205">
    <property type="protein sequence ID" value="EHY31194.1"/>
    <property type="molecule type" value="Genomic_DNA"/>
</dbReference>
<organism evidence="1 2">
    <name type="scientific">Sutterella parvirubra YIT 11816</name>
    <dbReference type="NCBI Taxonomy" id="762967"/>
    <lineage>
        <taxon>Bacteria</taxon>
        <taxon>Pseudomonadati</taxon>
        <taxon>Pseudomonadota</taxon>
        <taxon>Betaproteobacteria</taxon>
        <taxon>Burkholderiales</taxon>
        <taxon>Sutterellaceae</taxon>
        <taxon>Sutterella</taxon>
    </lineage>
</organism>
<name>H3KFB2_9BURK</name>
<gene>
    <name evidence="1" type="ORF">HMPREF9440_01428</name>
</gene>
<proteinExistence type="predicted"/>
<dbReference type="Proteomes" id="UP000004956">
    <property type="component" value="Unassembled WGS sequence"/>
</dbReference>
<accession>H3KFB2</accession>
<keyword evidence="2" id="KW-1185">Reference proteome</keyword>
<comment type="caution">
    <text evidence="1">The sequence shown here is derived from an EMBL/GenBank/DDBJ whole genome shotgun (WGS) entry which is preliminary data.</text>
</comment>
<evidence type="ECO:0000313" key="1">
    <source>
        <dbReference type="EMBL" id="EHY31194.1"/>
    </source>
</evidence>
<dbReference type="AlphaFoldDB" id="H3KFB2"/>
<reference evidence="1 2" key="1">
    <citation type="submission" date="2011-11" db="EMBL/GenBank/DDBJ databases">
        <authorList>
            <person name="Weinstock G."/>
            <person name="Sodergren E."/>
            <person name="Clifton S."/>
            <person name="Fulton L."/>
            <person name="Fulton B."/>
            <person name="Courtney L."/>
            <person name="Fronick C."/>
            <person name="Harrison M."/>
            <person name="Strong C."/>
            <person name="Farmer C."/>
            <person name="Delahaunty K."/>
            <person name="Markovic C."/>
            <person name="Hall O."/>
            <person name="Minx P."/>
            <person name="Tomlinson C."/>
            <person name="Mitreva M."/>
            <person name="Hou S."/>
            <person name="Chen J."/>
            <person name="Wollam A."/>
            <person name="Pepin K.H."/>
            <person name="Johnson M."/>
            <person name="Bhonagiri V."/>
            <person name="Zhang X."/>
            <person name="Suruliraj S."/>
            <person name="Warren W."/>
            <person name="Chinwalla A."/>
            <person name="Mardis E.R."/>
            <person name="Wilson R.K."/>
        </authorList>
    </citation>
    <scope>NUCLEOTIDE SEQUENCE [LARGE SCALE GENOMIC DNA]</scope>
    <source>
        <strain evidence="1 2">YIT 11816</strain>
    </source>
</reference>